<dbReference type="PROSITE" id="PS50231">
    <property type="entry name" value="RICIN_B_LECTIN"/>
    <property type="match status" value="1"/>
</dbReference>
<sequence length="669" mass="73495">MPRSLTVCPPAVRVASLLFLLGGQVASAYWHKSLCGRAGDPLCAAPWVHDEAPVISWARRPGKCLAVLDSSKTGGGTLRLVDCDSDSPSQRFKLSRSNGRSHLRLESRLAQCAGVAKHVGDQQPPYAVQFRDCAEGSLEQQFDLPEQNQGQLRWAHDQRMCLSVEDSALALEYPETAPADGAAMELRRCDDVDAQRFITPRELGGSAFVGVNLGGWLVLDEDLWPAGLRDRGIHDEWSFIQGLGGPRSQAAIDAMHKHWDEWVTEADLDALRAFGVTHCRIPIGYWLLDDSEKAAEDGFVGGAQRYLFRVLAWLKARGMKAVLVLQGAPGGQAPKSGAVGRSVARPGLFEDAHEHRRGREVIRRLAKYIAASDNNLMTSKVIVGMEMLNEPDWRHWDTTLGIKALYEAMVPEIREVLPPSKCALLLSFAGPVSQNEGVDWLASMRTGHAAEAYTAVFYDMHMSHAYGDDNVAGQPWNADVDICKTCCRDPRLLQPLMRSGVPAVVGAYSVETGVIRGEAHIWKEYLQSKMSLWASQPGVFGSFFWNHKVVAARGKPGGPAGDTLTALPRLRRKLREEAWEAPEAPLEDAAERSLVGEIEGRGLPLGEAADRGGTWAPVSLLEVIAGAPDWKPELRRGLCPDRRLAQCPTWSDDATVTRTDSCEWRVEPR</sequence>
<dbReference type="PROSITE" id="PS00659">
    <property type="entry name" value="GLYCOSYL_HYDROL_F5"/>
    <property type="match status" value="1"/>
</dbReference>
<gene>
    <name evidence="9" type="ORF">BRAN1462_LOCUS33903</name>
</gene>
<proteinExistence type="predicted"/>
<evidence type="ECO:0000256" key="5">
    <source>
        <dbReference type="ARBA" id="ARBA00036824"/>
    </source>
</evidence>
<evidence type="ECO:0000256" key="7">
    <source>
        <dbReference type="SAM" id="SignalP"/>
    </source>
</evidence>
<comment type="catalytic activity">
    <reaction evidence="5">
        <text>Successive hydrolysis of beta-D-glucose units from the non-reducing ends of (1-&gt;3)-beta-D-glucans, releasing alpha-glucose.</text>
        <dbReference type="EC" id="3.2.1.58"/>
    </reaction>
</comment>
<evidence type="ECO:0000256" key="4">
    <source>
        <dbReference type="ARBA" id="ARBA00023316"/>
    </source>
</evidence>
<evidence type="ECO:0000256" key="6">
    <source>
        <dbReference type="ARBA" id="ARBA00038929"/>
    </source>
</evidence>
<dbReference type="InterPro" id="IPR000772">
    <property type="entry name" value="Ricin_B_lectin"/>
</dbReference>
<accession>A0A7S2PB89</accession>
<dbReference type="GO" id="GO:0004338">
    <property type="term" value="F:glucan exo-1,3-beta-glucosidase activity"/>
    <property type="evidence" value="ECO:0007669"/>
    <property type="project" value="UniProtKB-EC"/>
</dbReference>
<dbReference type="EC" id="3.2.1.58" evidence="6"/>
<dbReference type="EMBL" id="HBGW01053443">
    <property type="protein sequence ID" value="CAD9589003.1"/>
    <property type="molecule type" value="Transcribed_RNA"/>
</dbReference>
<dbReference type="GO" id="GO:0005576">
    <property type="term" value="C:extracellular region"/>
    <property type="evidence" value="ECO:0007669"/>
    <property type="project" value="TreeGrafter"/>
</dbReference>
<dbReference type="PANTHER" id="PTHR31297">
    <property type="entry name" value="GLUCAN ENDO-1,6-BETA-GLUCOSIDASE B"/>
    <property type="match status" value="1"/>
</dbReference>
<feature type="chain" id="PRO_5031060537" description="glucan 1,3-beta-glucosidase" evidence="7">
    <location>
        <begin position="29"/>
        <end position="669"/>
    </location>
</feature>
<dbReference type="InterPro" id="IPR050386">
    <property type="entry name" value="Glycosyl_hydrolase_5"/>
</dbReference>
<evidence type="ECO:0000313" key="9">
    <source>
        <dbReference type="EMBL" id="CAD9589003.1"/>
    </source>
</evidence>
<evidence type="ECO:0000256" key="3">
    <source>
        <dbReference type="ARBA" id="ARBA00023295"/>
    </source>
</evidence>
<reference evidence="9" key="1">
    <citation type="submission" date="2021-01" db="EMBL/GenBank/DDBJ databases">
        <authorList>
            <person name="Corre E."/>
            <person name="Pelletier E."/>
            <person name="Niang G."/>
            <person name="Scheremetjew M."/>
            <person name="Finn R."/>
            <person name="Kale V."/>
            <person name="Holt S."/>
            <person name="Cochrane G."/>
            <person name="Meng A."/>
            <person name="Brown T."/>
            <person name="Cohen L."/>
        </authorList>
    </citation>
    <scope>NUCLEOTIDE SEQUENCE</scope>
    <source>
        <strain evidence="9">RCC3387</strain>
    </source>
</reference>
<keyword evidence="1" id="KW-0378">Hydrolase</keyword>
<evidence type="ECO:0000256" key="2">
    <source>
        <dbReference type="ARBA" id="ARBA00023180"/>
    </source>
</evidence>
<evidence type="ECO:0000256" key="1">
    <source>
        <dbReference type="ARBA" id="ARBA00022801"/>
    </source>
</evidence>
<dbReference type="SUPFAM" id="SSF50370">
    <property type="entry name" value="Ricin B-like lectins"/>
    <property type="match status" value="1"/>
</dbReference>
<keyword evidence="2" id="KW-0325">Glycoprotein</keyword>
<feature type="domain" description="Ricin B lectin" evidence="8">
    <location>
        <begin position="52"/>
        <end position="200"/>
    </location>
</feature>
<dbReference type="SMART" id="SM00458">
    <property type="entry name" value="RICIN"/>
    <property type="match status" value="1"/>
</dbReference>
<dbReference type="Pfam" id="PF00652">
    <property type="entry name" value="Ricin_B_lectin"/>
    <property type="match status" value="1"/>
</dbReference>
<dbReference type="GO" id="GO:0071555">
    <property type="term" value="P:cell wall organization"/>
    <property type="evidence" value="ECO:0007669"/>
    <property type="project" value="UniProtKB-KW"/>
</dbReference>
<name>A0A7S2PB89_9DINO</name>
<dbReference type="GO" id="GO:0009251">
    <property type="term" value="P:glucan catabolic process"/>
    <property type="evidence" value="ECO:0007669"/>
    <property type="project" value="TreeGrafter"/>
</dbReference>
<dbReference type="AlphaFoldDB" id="A0A7S2PB89"/>
<evidence type="ECO:0000259" key="8">
    <source>
        <dbReference type="SMART" id="SM00458"/>
    </source>
</evidence>
<dbReference type="CDD" id="cd00161">
    <property type="entry name" value="beta-trefoil_Ricin-like"/>
    <property type="match status" value="1"/>
</dbReference>
<keyword evidence="3" id="KW-0326">Glycosidase</keyword>
<dbReference type="InterPro" id="IPR017853">
    <property type="entry name" value="GH"/>
</dbReference>
<keyword evidence="7" id="KW-0732">Signal</keyword>
<organism evidence="9">
    <name type="scientific">Zooxanthella nutricula</name>
    <dbReference type="NCBI Taxonomy" id="1333877"/>
    <lineage>
        <taxon>Eukaryota</taxon>
        <taxon>Sar</taxon>
        <taxon>Alveolata</taxon>
        <taxon>Dinophyceae</taxon>
        <taxon>Peridiniales</taxon>
        <taxon>Peridiniales incertae sedis</taxon>
        <taxon>Zooxanthella</taxon>
    </lineage>
</organism>
<dbReference type="Gene3D" id="3.20.20.80">
    <property type="entry name" value="Glycosidases"/>
    <property type="match status" value="1"/>
</dbReference>
<dbReference type="SUPFAM" id="SSF51445">
    <property type="entry name" value="(Trans)glycosidases"/>
    <property type="match status" value="1"/>
</dbReference>
<keyword evidence="4" id="KW-0961">Cell wall biogenesis/degradation</keyword>
<protein>
    <recommendedName>
        <fullName evidence="6">glucan 1,3-beta-glucosidase</fullName>
        <ecNumber evidence="6">3.2.1.58</ecNumber>
    </recommendedName>
</protein>
<feature type="signal peptide" evidence="7">
    <location>
        <begin position="1"/>
        <end position="28"/>
    </location>
</feature>
<dbReference type="InterPro" id="IPR018087">
    <property type="entry name" value="Glyco_hydro_5_CS"/>
</dbReference>
<dbReference type="PANTHER" id="PTHR31297:SF34">
    <property type="entry name" value="GLUCAN 1,3-BETA-GLUCOSIDASE 2"/>
    <property type="match status" value="1"/>
</dbReference>
<dbReference type="GO" id="GO:0009986">
    <property type="term" value="C:cell surface"/>
    <property type="evidence" value="ECO:0007669"/>
    <property type="project" value="TreeGrafter"/>
</dbReference>
<dbReference type="Gene3D" id="2.80.10.50">
    <property type="match status" value="1"/>
</dbReference>
<dbReference type="InterPro" id="IPR035992">
    <property type="entry name" value="Ricin_B-like_lectins"/>
</dbReference>